<reference evidence="2 3" key="1">
    <citation type="submission" date="2023-10" db="EMBL/GenBank/DDBJ databases">
        <title>Development of a sustainable strategy for remediation of hydrocarbon-contaminated territories based on the waste exchange concept.</title>
        <authorList>
            <person name="Krivoruchko A."/>
        </authorList>
    </citation>
    <scope>NUCLEOTIDE SEQUENCE [LARGE SCALE GENOMIC DNA]</scope>
    <source>
        <strain evidence="2 3">IEGM 1322</strain>
    </source>
</reference>
<feature type="transmembrane region" description="Helical" evidence="1">
    <location>
        <begin position="336"/>
        <end position="353"/>
    </location>
</feature>
<dbReference type="Pfam" id="PF12077">
    <property type="entry name" value="DUF3556"/>
    <property type="match status" value="1"/>
</dbReference>
<protein>
    <submittedName>
        <fullName evidence="2">DUF3556 domain-containing protein</fullName>
    </submittedName>
</protein>
<feature type="transmembrane region" description="Helical" evidence="1">
    <location>
        <begin position="178"/>
        <end position="197"/>
    </location>
</feature>
<proteinExistence type="predicted"/>
<feature type="transmembrane region" description="Helical" evidence="1">
    <location>
        <begin position="209"/>
        <end position="235"/>
    </location>
</feature>
<comment type="caution">
    <text evidence="2">The sequence shown here is derived from an EMBL/GenBank/DDBJ whole genome shotgun (WGS) entry which is preliminary data.</text>
</comment>
<name>A0ABU4B402_9NOCA</name>
<sequence>MGLLSPTLPDIDLGQWRRLPQLERLKIQVQHWGEHGFGTPVGAYLFYVIKMIAYVTIPLWIISSSTPGLGTLSEIGSWWTQPIVFQKFVLFTVLFEVLGFGCGSGPLTMRFFPPVGGFTYWLRPGTMRLAPWPKRIPLTSGDTRTPVDVLAYAGLLGVLIWGLISDGVVGGIGSAGMLAPSVPIAVIALLILVGLRDKTIFLAARSDQYFVMIIAFLFPFVDMIIALKLVMLAIWWGAATSKLNHHFPFVVAVMISNSPLLPSTWLKRKLYRNFPDDMRPSTFAKFAAHQGTVIEYILPAILIFSVNSTLTTVVLIGLTIFHLFILSTFPAGVPLEWNLFVIGAAWFLFGNYTGSEYSLWNATSIWPYLIVVALIAGIVVGGTKPQWISFLMGMRYYAGNWATNTWILRPGIEERLQNEIVKSAPMTKFQLLKLYDEDTSEFMMQKFTAWRSMHSHGRAHMGLISRAVGNREEYVIREGEFLAGAILGWNFGEGHLHNQQLLEALQRKCHFADGDIRVVMIEGQPMHRGTQSYRIVDAATGLIEEGTVAVSDMITRQSWLNETESIPVTVTSTTDVAGQR</sequence>
<evidence type="ECO:0000313" key="3">
    <source>
        <dbReference type="Proteomes" id="UP001185899"/>
    </source>
</evidence>
<dbReference type="Proteomes" id="UP001185899">
    <property type="component" value="Unassembled WGS sequence"/>
</dbReference>
<evidence type="ECO:0000256" key="1">
    <source>
        <dbReference type="SAM" id="Phobius"/>
    </source>
</evidence>
<feature type="transmembrane region" description="Helical" evidence="1">
    <location>
        <begin position="247"/>
        <end position="266"/>
    </location>
</feature>
<keyword evidence="1" id="KW-1133">Transmembrane helix</keyword>
<feature type="transmembrane region" description="Helical" evidence="1">
    <location>
        <begin position="83"/>
        <end position="102"/>
    </location>
</feature>
<evidence type="ECO:0000313" key="2">
    <source>
        <dbReference type="EMBL" id="MDV6233209.1"/>
    </source>
</evidence>
<feature type="transmembrane region" description="Helical" evidence="1">
    <location>
        <begin position="149"/>
        <end position="172"/>
    </location>
</feature>
<keyword evidence="1" id="KW-0812">Transmembrane</keyword>
<feature type="transmembrane region" description="Helical" evidence="1">
    <location>
        <begin position="310"/>
        <end position="329"/>
    </location>
</feature>
<dbReference type="InterPro" id="IPR021941">
    <property type="entry name" value="DUF3556_TM"/>
</dbReference>
<gene>
    <name evidence="2" type="ORF">R3P95_21855</name>
</gene>
<organism evidence="2 3">
    <name type="scientific">Rhodococcus cercidiphylli</name>
    <dbReference type="NCBI Taxonomy" id="489916"/>
    <lineage>
        <taxon>Bacteria</taxon>
        <taxon>Bacillati</taxon>
        <taxon>Actinomycetota</taxon>
        <taxon>Actinomycetes</taxon>
        <taxon>Mycobacteriales</taxon>
        <taxon>Nocardiaceae</taxon>
        <taxon>Rhodococcus</taxon>
    </lineage>
</organism>
<dbReference type="RefSeq" id="WP_317549509.1">
    <property type="nucleotide sequence ID" value="NZ_JAWLKE010000009.1"/>
</dbReference>
<keyword evidence="3" id="KW-1185">Reference proteome</keyword>
<feature type="transmembrane region" description="Helical" evidence="1">
    <location>
        <begin position="44"/>
        <end position="63"/>
    </location>
</feature>
<keyword evidence="1" id="KW-0472">Membrane</keyword>
<dbReference type="EMBL" id="JAWLKE010000009">
    <property type="protein sequence ID" value="MDV6233209.1"/>
    <property type="molecule type" value="Genomic_DNA"/>
</dbReference>
<accession>A0ABU4B402</accession>
<feature type="transmembrane region" description="Helical" evidence="1">
    <location>
        <begin position="286"/>
        <end position="304"/>
    </location>
</feature>
<feature type="transmembrane region" description="Helical" evidence="1">
    <location>
        <begin position="365"/>
        <end position="383"/>
    </location>
</feature>